<sequence length="224" mass="25612">MKHRIMLILIGGSLLTGCLEEKVDQMTTTAKEENLLNENEVVEQVPAGELPQYEQEDEQLRGDEPGESDEEKAESFYLPSQTSVTYFGACTEDVEDRREYSVEYKDIQDGYVSGLIRTINTAAVPFVFYEDSTGLYEVDAHHDKKHLVSYPAKKGSSMTYEMLQKDSENEAAYWLTRTIEVLDVKEGSVELLHTTEVEGVTLEQTWVLEKHTGFIQFNEYCIQR</sequence>
<gene>
    <name evidence="2" type="ORF">Q75_16480</name>
</gene>
<dbReference type="Proteomes" id="UP000074108">
    <property type="component" value="Unassembled WGS sequence"/>
</dbReference>
<dbReference type="OrthoDB" id="10016231at2"/>
<proteinExistence type="predicted"/>
<dbReference type="AlphaFoldDB" id="A0A147K4D9"/>
<evidence type="ECO:0008006" key="4">
    <source>
        <dbReference type="Google" id="ProtNLM"/>
    </source>
</evidence>
<accession>A0A147K4D9</accession>
<evidence type="ECO:0000313" key="2">
    <source>
        <dbReference type="EMBL" id="KUP04180.1"/>
    </source>
</evidence>
<reference evidence="2 3" key="1">
    <citation type="journal article" date="2016" name="Front. Microbiol.">
        <title>Microevolution Analysis of Bacillus coahuilensis Unveils Differences in Phosphorus Acquisition Strategies and Their Regulation.</title>
        <authorList>
            <person name="Gomez-Lunar Z."/>
            <person name="Hernandez-Gonzalez I."/>
            <person name="Rodriguez-Torres M.D."/>
            <person name="Souza V."/>
            <person name="Olmedo-Alvarez G."/>
        </authorList>
    </citation>
    <scope>NUCLEOTIDE SEQUENCE [LARGE SCALE GENOMIC DNA]</scope>
    <source>
        <strain evidence="3">p1.1.43</strain>
    </source>
</reference>
<evidence type="ECO:0000313" key="3">
    <source>
        <dbReference type="Proteomes" id="UP000074108"/>
    </source>
</evidence>
<evidence type="ECO:0000256" key="1">
    <source>
        <dbReference type="SAM" id="MobiDB-lite"/>
    </source>
</evidence>
<dbReference type="PATRIC" id="fig|1150625.3.peg.3459"/>
<name>A0A147K4D9_9BACI</name>
<dbReference type="PROSITE" id="PS51257">
    <property type="entry name" value="PROKAR_LIPOPROTEIN"/>
    <property type="match status" value="1"/>
</dbReference>
<comment type="caution">
    <text evidence="2">The sequence shown here is derived from an EMBL/GenBank/DDBJ whole genome shotgun (WGS) entry which is preliminary data.</text>
</comment>
<organism evidence="2 3">
    <name type="scientific">Bacillus coahuilensis p1.1.43</name>
    <dbReference type="NCBI Taxonomy" id="1150625"/>
    <lineage>
        <taxon>Bacteria</taxon>
        <taxon>Bacillati</taxon>
        <taxon>Bacillota</taxon>
        <taxon>Bacilli</taxon>
        <taxon>Bacillales</taxon>
        <taxon>Bacillaceae</taxon>
        <taxon>Bacillus</taxon>
    </lineage>
</organism>
<protein>
    <recommendedName>
        <fullName evidence="4">Lipoprotein</fullName>
    </recommendedName>
</protein>
<dbReference type="RefSeq" id="WP_059352018.1">
    <property type="nucleotide sequence ID" value="NZ_LDYG01000053.1"/>
</dbReference>
<dbReference type="EMBL" id="LDYG01000053">
    <property type="protein sequence ID" value="KUP04180.1"/>
    <property type="molecule type" value="Genomic_DNA"/>
</dbReference>
<keyword evidence="3" id="KW-1185">Reference proteome</keyword>
<feature type="region of interest" description="Disordered" evidence="1">
    <location>
        <begin position="46"/>
        <end position="75"/>
    </location>
</feature>
<dbReference type="STRING" id="1150625.Q75_16480"/>